<name>A0A370DP54_9GAMM</name>
<keyword evidence="5" id="KW-1185">Reference proteome</keyword>
<dbReference type="PANTHER" id="PTHR30469:SF12">
    <property type="entry name" value="MULTIDRUG RESISTANCE PROTEIN MDTA"/>
    <property type="match status" value="1"/>
</dbReference>
<evidence type="ECO:0000256" key="1">
    <source>
        <dbReference type="ARBA" id="ARBA00009477"/>
    </source>
</evidence>
<evidence type="ECO:0000313" key="4">
    <source>
        <dbReference type="EMBL" id="RDH86350.1"/>
    </source>
</evidence>
<evidence type="ECO:0000313" key="5">
    <source>
        <dbReference type="Proteomes" id="UP000254771"/>
    </source>
</evidence>
<dbReference type="Gene3D" id="2.40.30.170">
    <property type="match status" value="1"/>
</dbReference>
<dbReference type="EMBL" id="QFXE01000010">
    <property type="protein sequence ID" value="RDH86350.1"/>
    <property type="molecule type" value="Genomic_DNA"/>
</dbReference>
<dbReference type="Gene3D" id="1.10.287.470">
    <property type="entry name" value="Helix hairpin bin"/>
    <property type="match status" value="1"/>
</dbReference>
<comment type="caution">
    <text evidence="4">The sequence shown here is derived from an EMBL/GenBank/DDBJ whole genome shotgun (WGS) entry which is preliminary data.</text>
</comment>
<evidence type="ECO:0000256" key="2">
    <source>
        <dbReference type="SAM" id="Coils"/>
    </source>
</evidence>
<evidence type="ECO:0000259" key="3">
    <source>
        <dbReference type="Pfam" id="PF25917"/>
    </source>
</evidence>
<dbReference type="GO" id="GO:0015562">
    <property type="term" value="F:efflux transmembrane transporter activity"/>
    <property type="evidence" value="ECO:0007669"/>
    <property type="project" value="TreeGrafter"/>
</dbReference>
<dbReference type="InterPro" id="IPR058625">
    <property type="entry name" value="MdtA-like_BSH"/>
</dbReference>
<keyword evidence="2" id="KW-0175">Coiled coil</keyword>
<dbReference type="SUPFAM" id="SSF111369">
    <property type="entry name" value="HlyD-like secretion proteins"/>
    <property type="match status" value="1"/>
</dbReference>
<feature type="coiled-coil region" evidence="2">
    <location>
        <begin position="166"/>
        <end position="224"/>
    </location>
</feature>
<dbReference type="Pfam" id="PF25917">
    <property type="entry name" value="BSH_RND"/>
    <property type="match status" value="1"/>
</dbReference>
<dbReference type="AlphaFoldDB" id="A0A370DP54"/>
<dbReference type="GO" id="GO:1990281">
    <property type="term" value="C:efflux pump complex"/>
    <property type="evidence" value="ECO:0007669"/>
    <property type="project" value="TreeGrafter"/>
</dbReference>
<comment type="similarity">
    <text evidence="1">Belongs to the membrane fusion protein (MFP) (TC 8.A.1) family.</text>
</comment>
<dbReference type="Gene3D" id="2.40.420.20">
    <property type="match status" value="1"/>
</dbReference>
<dbReference type="Proteomes" id="UP000254771">
    <property type="component" value="Unassembled WGS sequence"/>
</dbReference>
<sequence length="452" mass="49457">MSTISRKWVILLPILLGVAVFIFLKQGKVPPVQQEPAEIPKLVRSISIPSLNVVPKAVGHGTVRPVFTWDAVAQVSGKILEKHPKLKKGAIIPAGQPLLRIDPTDFELAITQIKADIQANRAQLQELDAKATNTRAALAIEERALGLNESELQRKKKLIGKGGVSRSDLESQEQALLAQKQKLQSQENTLNLLPSQKALVEAQLARHQAKLATAERDLQHTKVQMPFTGRIAEVNFEKEQYVRVGEILVEADDLQRAEIEVQIPIEQIAPLMRSEKNVNILNAVQSDSHHSFGIAAEVKLNQGALKAVWQGRVARMSDTLDPKTRTVGVIVEVDEPYANVRPGVRPPLLKGLFVEVTLMGSVRTNSLVIPRLAMHDGTVYLVNAQNRLEIRRVEIELLQPEYAVIGGGVGSGERVVISDLVPAIEGMLLSPQADEAAQTILGQQAAVEGVRP</sequence>
<dbReference type="PANTHER" id="PTHR30469">
    <property type="entry name" value="MULTIDRUG RESISTANCE PROTEIN MDTA"/>
    <property type="match status" value="1"/>
</dbReference>
<organism evidence="4 5">
    <name type="scientific">endosymbiont of Escarpia spicata</name>
    <dbReference type="NCBI Taxonomy" id="2200908"/>
    <lineage>
        <taxon>Bacteria</taxon>
        <taxon>Pseudomonadati</taxon>
        <taxon>Pseudomonadota</taxon>
        <taxon>Gammaproteobacteria</taxon>
        <taxon>sulfur-oxidizing symbionts</taxon>
    </lineage>
</organism>
<reference evidence="4 5" key="1">
    <citation type="journal article" date="2018" name="ISME J.">
        <title>Endosymbiont genomes yield clues of tubeworm success.</title>
        <authorList>
            <person name="Li Y."/>
            <person name="Liles M.R."/>
            <person name="Halanych K.M."/>
        </authorList>
    </citation>
    <scope>NUCLEOTIDE SEQUENCE [LARGE SCALE GENOMIC DNA]</scope>
    <source>
        <strain evidence="4">A1462</strain>
    </source>
</reference>
<feature type="domain" description="Multidrug resistance protein MdtA-like barrel-sandwich hybrid" evidence="3">
    <location>
        <begin position="73"/>
        <end position="245"/>
    </location>
</feature>
<dbReference type="Gene3D" id="2.40.50.100">
    <property type="match status" value="1"/>
</dbReference>
<proteinExistence type="inferred from homology"/>
<protein>
    <submittedName>
        <fullName evidence="4">Efflux RND transporter periplasmic adaptor subunit</fullName>
    </submittedName>
</protein>
<accession>A0A370DP54</accession>
<gene>
    <name evidence="4" type="ORF">DIZ78_09265</name>
</gene>